<organism evidence="9 10">
    <name type="scientific">Bhargavaea cecembensis</name>
    <dbReference type="NCBI Taxonomy" id="394098"/>
    <lineage>
        <taxon>Bacteria</taxon>
        <taxon>Bacillati</taxon>
        <taxon>Bacillota</taxon>
        <taxon>Bacilli</taxon>
        <taxon>Bacillales</taxon>
        <taxon>Caryophanaceae</taxon>
        <taxon>Bhargavaea</taxon>
    </lineage>
</organism>
<dbReference type="PANTHER" id="PTHR30330">
    <property type="entry name" value="AGSS FAMILY TRANSPORTER, SODIUM-ALANINE"/>
    <property type="match status" value="1"/>
</dbReference>
<comment type="caution">
    <text evidence="9">The sequence shown here is derived from an EMBL/GenBank/DDBJ whole genome shotgun (WGS) entry which is preliminary data.</text>
</comment>
<comment type="subcellular location">
    <subcellularLocation>
        <location evidence="1">Cell membrane</location>
        <topology evidence="1">Multi-pass membrane protein</topology>
    </subcellularLocation>
</comment>
<dbReference type="EMBL" id="LQNT01000009">
    <property type="protein sequence ID" value="KZE38395.1"/>
    <property type="molecule type" value="Genomic_DNA"/>
</dbReference>
<feature type="transmembrane region" description="Helical" evidence="8">
    <location>
        <begin position="7"/>
        <end position="24"/>
    </location>
</feature>
<dbReference type="GO" id="GO:0005283">
    <property type="term" value="F:amino acid:sodium symporter activity"/>
    <property type="evidence" value="ECO:0007669"/>
    <property type="project" value="InterPro"/>
</dbReference>
<sequence length="88" mass="9778">MSGREIGVLAMVMFGSLTQVQLVWNMADLFMGTMAIINLVAILLLGKVAYSVLEDFIVQRRRGMNPDFHASTISGLKGAECWEDRERG</sequence>
<evidence type="ECO:0000256" key="6">
    <source>
        <dbReference type="ARBA" id="ARBA00022989"/>
    </source>
</evidence>
<dbReference type="PANTHER" id="PTHR30330:SF1">
    <property type="entry name" value="AMINO-ACID CARRIER PROTEIN ALST"/>
    <property type="match status" value="1"/>
</dbReference>
<dbReference type="AlphaFoldDB" id="A0A165H0E7"/>
<evidence type="ECO:0000256" key="2">
    <source>
        <dbReference type="ARBA" id="ARBA00009261"/>
    </source>
</evidence>
<gene>
    <name evidence="9" type="ORF">AV656_05630</name>
</gene>
<evidence type="ECO:0000256" key="3">
    <source>
        <dbReference type="ARBA" id="ARBA00022448"/>
    </source>
</evidence>
<protein>
    <submittedName>
        <fullName evidence="9">Uncharacterized protein</fullName>
    </submittedName>
</protein>
<proteinExistence type="inferred from homology"/>
<dbReference type="InterPro" id="IPR001463">
    <property type="entry name" value="Na/Ala_symport"/>
</dbReference>
<evidence type="ECO:0000313" key="9">
    <source>
        <dbReference type="EMBL" id="KZE38395.1"/>
    </source>
</evidence>
<evidence type="ECO:0000313" key="10">
    <source>
        <dbReference type="Proteomes" id="UP000076490"/>
    </source>
</evidence>
<reference evidence="9 10" key="1">
    <citation type="submission" date="2016-01" db="EMBL/GenBank/DDBJ databases">
        <title>Whole genome sequencing of Bhargavaea cecembensis T14.</title>
        <authorList>
            <person name="Hong K.W."/>
        </authorList>
    </citation>
    <scope>NUCLEOTIDE SEQUENCE [LARGE SCALE GENOMIC DNA]</scope>
    <source>
        <strain evidence="9 10">T14</strain>
    </source>
</reference>
<evidence type="ECO:0000256" key="5">
    <source>
        <dbReference type="ARBA" id="ARBA00022692"/>
    </source>
</evidence>
<accession>A0A165H0E7</accession>
<keyword evidence="4" id="KW-1003">Cell membrane</keyword>
<dbReference type="Proteomes" id="UP000076490">
    <property type="component" value="Unassembled WGS sequence"/>
</dbReference>
<keyword evidence="3" id="KW-0813">Transport</keyword>
<keyword evidence="6 8" id="KW-1133">Transmembrane helix</keyword>
<dbReference type="Pfam" id="PF01235">
    <property type="entry name" value="Na_Ala_symp"/>
    <property type="match status" value="1"/>
</dbReference>
<name>A0A165H0E7_9BACL</name>
<dbReference type="RefSeq" id="WP_063179829.1">
    <property type="nucleotide sequence ID" value="NZ_LQNT01000009.1"/>
</dbReference>
<evidence type="ECO:0000256" key="4">
    <source>
        <dbReference type="ARBA" id="ARBA00022475"/>
    </source>
</evidence>
<dbReference type="GO" id="GO:0005886">
    <property type="term" value="C:plasma membrane"/>
    <property type="evidence" value="ECO:0007669"/>
    <property type="project" value="UniProtKB-SubCell"/>
</dbReference>
<keyword evidence="7 8" id="KW-0472">Membrane</keyword>
<feature type="transmembrane region" description="Helical" evidence="8">
    <location>
        <begin position="30"/>
        <end position="53"/>
    </location>
</feature>
<evidence type="ECO:0000256" key="8">
    <source>
        <dbReference type="SAM" id="Phobius"/>
    </source>
</evidence>
<keyword evidence="5 8" id="KW-0812">Transmembrane</keyword>
<evidence type="ECO:0000256" key="7">
    <source>
        <dbReference type="ARBA" id="ARBA00023136"/>
    </source>
</evidence>
<comment type="similarity">
    <text evidence="2">Belongs to the alanine or glycine:cation symporter (AGCS) (TC 2.A.25) family.</text>
</comment>
<evidence type="ECO:0000256" key="1">
    <source>
        <dbReference type="ARBA" id="ARBA00004651"/>
    </source>
</evidence>